<evidence type="ECO:0000256" key="2">
    <source>
        <dbReference type="ARBA" id="ARBA00004648"/>
    </source>
</evidence>
<evidence type="ECO:0000256" key="8">
    <source>
        <dbReference type="ARBA" id="ARBA00022968"/>
    </source>
</evidence>
<protein>
    <recommendedName>
        <fullName evidence="14">Peptide O-xylosyltransferase</fullName>
    </recommendedName>
</protein>
<dbReference type="AlphaFoldDB" id="A0AAW6RTY9"/>
<evidence type="ECO:0000313" key="15">
    <source>
        <dbReference type="EMBL" id="MDG9787053.1"/>
    </source>
</evidence>
<dbReference type="PANTHER" id="PTHR46025:SF3">
    <property type="entry name" value="XYLOSYLTRANSFERASE OXT"/>
    <property type="match status" value="1"/>
</dbReference>
<keyword evidence="12" id="KW-1015">Disulfide bond</keyword>
<name>A0AAW6RTY9_ACIJO</name>
<evidence type="ECO:0000256" key="11">
    <source>
        <dbReference type="ARBA" id="ARBA00023136"/>
    </source>
</evidence>
<keyword evidence="9" id="KW-1133">Transmembrane helix</keyword>
<reference evidence="15" key="1">
    <citation type="submission" date="2022-09" db="EMBL/GenBank/DDBJ databases">
        <title>Intensive care unit water sources are persistently colonized with multi-drug resistant bacteria and are the site of extensive horizontal gene transfer of antibiotic resistance genes.</title>
        <authorList>
            <person name="Diorio-Toth L."/>
        </authorList>
    </citation>
    <scope>NUCLEOTIDE SEQUENCE</scope>
    <source>
        <strain evidence="15">GD04065</strain>
    </source>
</reference>
<dbReference type="PANTHER" id="PTHR46025">
    <property type="entry name" value="XYLOSYLTRANSFERASE OXT"/>
    <property type="match status" value="1"/>
</dbReference>
<evidence type="ECO:0000256" key="10">
    <source>
        <dbReference type="ARBA" id="ARBA00023034"/>
    </source>
</evidence>
<gene>
    <name evidence="15" type="ORF">N7566_08645</name>
</gene>
<dbReference type="EMBL" id="JAOECG010000008">
    <property type="protein sequence ID" value="MDG9787053.1"/>
    <property type="molecule type" value="Genomic_DNA"/>
</dbReference>
<sequence length="269" mass="32291">MKTIFLILTHKNIDHIYKLASEMLDAHFYIHLDQKSDIELIKKDSIHNVHFVEERIDIKWAGFSMVQATINLISYALTHDKDAEYFHLISGDDVILNKTPSWDNSDIFIECRESKEHQYRMRFDTPHADTKYQRTLIGKTLTQFYKKIDKILSTQEKFYFGSQWFSIRRNELEILINSITESDLNFFRKKLCPDEHFFQYLIVKNKMLDKVSVYGNKRFIKFDPNFQRGSSPIFLNTDQLINAQKQNYWFARKVEPQEMQKFYLNLNEE</sequence>
<comment type="subcellular location">
    <subcellularLocation>
        <location evidence="2">Endoplasmic reticulum membrane</location>
        <topology evidence="2">Single-pass type II membrane protein</topology>
    </subcellularLocation>
    <subcellularLocation>
        <location evidence="1">Golgi apparatus membrane</location>
        <topology evidence="1">Single-pass type II membrane protein</topology>
    </subcellularLocation>
</comment>
<keyword evidence="11" id="KW-0472">Membrane</keyword>
<dbReference type="GO" id="GO:0050650">
    <property type="term" value="P:chondroitin sulfate proteoglycan biosynthetic process"/>
    <property type="evidence" value="ECO:0007669"/>
    <property type="project" value="TreeGrafter"/>
</dbReference>
<evidence type="ECO:0000256" key="9">
    <source>
        <dbReference type="ARBA" id="ARBA00022989"/>
    </source>
</evidence>
<evidence type="ECO:0000256" key="1">
    <source>
        <dbReference type="ARBA" id="ARBA00004323"/>
    </source>
</evidence>
<dbReference type="GO" id="GO:0015012">
    <property type="term" value="P:heparan sulfate proteoglycan biosynthetic process"/>
    <property type="evidence" value="ECO:0007669"/>
    <property type="project" value="TreeGrafter"/>
</dbReference>
<dbReference type="RefSeq" id="WP_279661820.1">
    <property type="nucleotide sequence ID" value="NZ_JAOECG010000008.1"/>
</dbReference>
<keyword evidence="5" id="KW-0812">Transmembrane</keyword>
<dbReference type="Pfam" id="PF02485">
    <property type="entry name" value="Branch"/>
    <property type="match status" value="1"/>
</dbReference>
<evidence type="ECO:0000256" key="12">
    <source>
        <dbReference type="ARBA" id="ARBA00023157"/>
    </source>
</evidence>
<keyword evidence="8" id="KW-0735">Signal-anchor</keyword>
<dbReference type="InterPro" id="IPR003406">
    <property type="entry name" value="Glyco_trans_14"/>
</dbReference>
<keyword evidence="7" id="KW-0256">Endoplasmic reticulum</keyword>
<evidence type="ECO:0000256" key="13">
    <source>
        <dbReference type="ARBA" id="ARBA00023180"/>
    </source>
</evidence>
<evidence type="ECO:0000256" key="6">
    <source>
        <dbReference type="ARBA" id="ARBA00022723"/>
    </source>
</evidence>
<accession>A0AAW6RTY9</accession>
<keyword evidence="10" id="KW-0333">Golgi apparatus</keyword>
<evidence type="ECO:0000256" key="3">
    <source>
        <dbReference type="ARBA" id="ARBA00022676"/>
    </source>
</evidence>
<dbReference type="GO" id="GO:0016020">
    <property type="term" value="C:membrane"/>
    <property type="evidence" value="ECO:0007669"/>
    <property type="project" value="InterPro"/>
</dbReference>
<keyword evidence="13" id="KW-0325">Glycoprotein</keyword>
<keyword evidence="6" id="KW-0479">Metal-binding</keyword>
<dbReference type="Proteomes" id="UP001157887">
    <property type="component" value="Unassembled WGS sequence"/>
</dbReference>
<dbReference type="GO" id="GO:0046872">
    <property type="term" value="F:metal ion binding"/>
    <property type="evidence" value="ECO:0007669"/>
    <property type="project" value="UniProtKB-KW"/>
</dbReference>
<evidence type="ECO:0000256" key="5">
    <source>
        <dbReference type="ARBA" id="ARBA00022692"/>
    </source>
</evidence>
<keyword evidence="3" id="KW-0328">Glycosyltransferase</keyword>
<evidence type="ECO:0000256" key="14">
    <source>
        <dbReference type="ARBA" id="ARBA00042865"/>
    </source>
</evidence>
<proteinExistence type="predicted"/>
<evidence type="ECO:0000256" key="7">
    <source>
        <dbReference type="ARBA" id="ARBA00022824"/>
    </source>
</evidence>
<keyword evidence="4" id="KW-0808">Transferase</keyword>
<evidence type="ECO:0000313" key="16">
    <source>
        <dbReference type="Proteomes" id="UP001157887"/>
    </source>
</evidence>
<dbReference type="InterPro" id="IPR043538">
    <property type="entry name" value="XYLT"/>
</dbReference>
<evidence type="ECO:0000256" key="4">
    <source>
        <dbReference type="ARBA" id="ARBA00022679"/>
    </source>
</evidence>
<dbReference type="GO" id="GO:0030158">
    <property type="term" value="F:protein xylosyltransferase activity"/>
    <property type="evidence" value="ECO:0007669"/>
    <property type="project" value="InterPro"/>
</dbReference>
<organism evidence="15 16">
    <name type="scientific">Acinetobacter johnsonii</name>
    <dbReference type="NCBI Taxonomy" id="40214"/>
    <lineage>
        <taxon>Bacteria</taxon>
        <taxon>Pseudomonadati</taxon>
        <taxon>Pseudomonadota</taxon>
        <taxon>Gammaproteobacteria</taxon>
        <taxon>Moraxellales</taxon>
        <taxon>Moraxellaceae</taxon>
        <taxon>Acinetobacter</taxon>
    </lineage>
</organism>
<comment type="caution">
    <text evidence="15">The sequence shown here is derived from an EMBL/GenBank/DDBJ whole genome shotgun (WGS) entry which is preliminary data.</text>
</comment>